<dbReference type="InterPro" id="IPR011009">
    <property type="entry name" value="Kinase-like_dom_sf"/>
</dbReference>
<keyword evidence="9 19" id="KW-0418">Kinase</keyword>
<evidence type="ECO:0000256" key="12">
    <source>
        <dbReference type="ARBA" id="ARBA00048329"/>
    </source>
</evidence>
<evidence type="ECO:0000256" key="13">
    <source>
        <dbReference type="PROSITE-ProRule" id="PRU00192"/>
    </source>
</evidence>
<dbReference type="InterPro" id="IPR017441">
    <property type="entry name" value="Protein_kinase_ATP_BS"/>
</dbReference>
<feature type="domain" description="Protein kinase" evidence="18">
    <location>
        <begin position="107"/>
        <end position="375"/>
    </location>
</feature>
<dbReference type="InterPro" id="IPR051681">
    <property type="entry name" value="Ser/Thr_Kinases-Pseudokinases"/>
</dbReference>
<keyword evidence="15" id="KW-0175">Coiled coil</keyword>
<dbReference type="CDD" id="cd14061">
    <property type="entry name" value="STKc_MLK"/>
    <property type="match status" value="1"/>
</dbReference>
<keyword evidence="10 14" id="KW-0067">ATP-binding</keyword>
<feature type="compositionally biased region" description="Low complexity" evidence="16">
    <location>
        <begin position="825"/>
        <end position="840"/>
    </location>
</feature>
<dbReference type="PROSITE" id="PS00108">
    <property type="entry name" value="PROTEIN_KINASE_ST"/>
    <property type="match status" value="1"/>
</dbReference>
<comment type="cofactor">
    <cofactor evidence="1">
        <name>Mg(2+)</name>
        <dbReference type="ChEBI" id="CHEBI:18420"/>
    </cofactor>
</comment>
<keyword evidence="4 13" id="KW-0728">SH3 domain</keyword>
<dbReference type="InterPro" id="IPR001452">
    <property type="entry name" value="SH3_domain"/>
</dbReference>
<evidence type="ECO:0000256" key="3">
    <source>
        <dbReference type="ARBA" id="ARBA00012406"/>
    </source>
</evidence>
<dbReference type="AlphaFoldDB" id="A0A210PUV3"/>
<feature type="compositionally biased region" description="Polar residues" evidence="16">
    <location>
        <begin position="785"/>
        <end position="801"/>
    </location>
</feature>
<dbReference type="Pfam" id="PF07714">
    <property type="entry name" value="PK_Tyr_Ser-Thr"/>
    <property type="match status" value="1"/>
</dbReference>
<evidence type="ECO:0000256" key="6">
    <source>
        <dbReference type="ARBA" id="ARBA00022679"/>
    </source>
</evidence>
<dbReference type="FunFam" id="3.30.200.20:FF:000085">
    <property type="entry name" value="Mitogen-activated protein kinase kinase kinase"/>
    <property type="match status" value="1"/>
</dbReference>
<sequence>MPSALSSVPDSMASPHDKKLNRRSIENGSGLWTAVFDYEAKHEDELTLRRGITVEVLSTDKHISGDEGWWTGRVDNNVGIFPSNFVTNNYRIEHTIPPDITIDFNELQLEEVIGVGGFGKVYRGVWKGETVAVKAARQDPDEPISATVESVRQEATVFWFLDHANIAALKGVCLKEPNLCLVMEFAEGGSLNRVLNGRRIPPDILVDWAVQIAKGMHYLHEESPIPLIHRDLKSSNILLKEKILSDSLDKKTLKITDFGLAREVSRTTRMSAAGTYAWMAPEVIKTSTFSKSSDVWSYGVVLWELLTGETPYKGIDALGVAYGVAVNKLTLPIPSTCPGLFSKLMSDCWHQEPHQRPTFAEILHRLREIASSPFMTTPQESFHTMQEDWRLEIEEMFNELRLKEKELRCREEELTKAALQQKKIEELLHKREQELKEREIELVERELNIMILQQIMGNPKPRTRKGKFKKSRLKLLKYGGSSISEPSDFRHNITVQHESPYHHGHPASPESPPHSPTSFHPPRLRAIAYPADGIKGQTWGPSTAKKERHPRSSVFFGDGRWSKSAPNLERSLKHIGGHSNIGALQELYGDENDLPVELFEEGRGRNIPYESGDSGKSSSLPDKKKAENKTESVLLNMAAMLVAVAAGFDIRSTPLAPQNSREDNRVVRRKRDSYIGNRRDAYNAAVRDSFIEPDEFSAYRFTSTSGYPHNTYHGCSVKHRPSINMDVPIRFTEQNEQNSTTPSTHTTSTLTSHSTPKRQSLYSESDTSTVISPSPYPEHRGHGTLQRQTSDGSNYDTPRTSKSSHRHSVTFEDDFRPDFIRDSKNNNSNRLSPSNSSGSGPPIPPQDFESRGTPNRSSLHRSDYSSRQQESEAPPPIPPRRRINTNGDVSVPERPSTLDVGPRHRPTLVRIPPLQQNNKNVASSEASPVQVDKNEAMYRQQDGNSDTTPYYSTRSSLSPGHTPPHIAHQTTLLDIDVEGQSQDITAPLIQPESQFRYSDFEKHDVLY</sequence>
<dbReference type="InterPro" id="IPR036028">
    <property type="entry name" value="SH3-like_dom_sf"/>
</dbReference>
<accession>A0A210PUV3</accession>
<keyword evidence="8 14" id="KW-0547">Nucleotide-binding</keyword>
<dbReference type="CDD" id="cd12059">
    <property type="entry name" value="SH3_MLK1-3"/>
    <property type="match status" value="1"/>
</dbReference>
<dbReference type="Gene3D" id="1.10.510.10">
    <property type="entry name" value="Transferase(Phosphotransferase) domain 1"/>
    <property type="match status" value="1"/>
</dbReference>
<feature type="coiled-coil region" evidence="15">
    <location>
        <begin position="386"/>
        <end position="437"/>
    </location>
</feature>
<comment type="similarity">
    <text evidence="2">Belongs to the protein kinase superfamily. STE Ser/Thr protein kinase family. MAP kinase kinase kinase subfamily.</text>
</comment>
<evidence type="ECO:0000256" key="14">
    <source>
        <dbReference type="PROSITE-ProRule" id="PRU10141"/>
    </source>
</evidence>
<organism evidence="19 20">
    <name type="scientific">Mizuhopecten yessoensis</name>
    <name type="common">Japanese scallop</name>
    <name type="synonym">Patinopecten yessoensis</name>
    <dbReference type="NCBI Taxonomy" id="6573"/>
    <lineage>
        <taxon>Eukaryota</taxon>
        <taxon>Metazoa</taxon>
        <taxon>Spiralia</taxon>
        <taxon>Lophotrochozoa</taxon>
        <taxon>Mollusca</taxon>
        <taxon>Bivalvia</taxon>
        <taxon>Autobranchia</taxon>
        <taxon>Pteriomorphia</taxon>
        <taxon>Pectinida</taxon>
        <taxon>Pectinoidea</taxon>
        <taxon>Pectinidae</taxon>
        <taxon>Mizuhopecten</taxon>
    </lineage>
</organism>
<gene>
    <name evidence="19" type="ORF">KP79_PYT02279</name>
</gene>
<feature type="region of interest" description="Disordered" evidence="16">
    <location>
        <begin position="1"/>
        <end position="22"/>
    </location>
</feature>
<feature type="region of interest" description="Disordered" evidence="16">
    <location>
        <begin position="498"/>
        <end position="523"/>
    </location>
</feature>
<evidence type="ECO:0000256" key="4">
    <source>
        <dbReference type="ARBA" id="ARBA00022443"/>
    </source>
</evidence>
<feature type="region of interest" description="Disordered" evidence="16">
    <location>
        <begin position="537"/>
        <end position="560"/>
    </location>
</feature>
<dbReference type="GO" id="GO:0004706">
    <property type="term" value="F:JUN kinase kinase kinase activity"/>
    <property type="evidence" value="ECO:0007669"/>
    <property type="project" value="TreeGrafter"/>
</dbReference>
<evidence type="ECO:0000256" key="5">
    <source>
        <dbReference type="ARBA" id="ARBA00022527"/>
    </source>
</evidence>
<proteinExistence type="inferred from homology"/>
<feature type="compositionally biased region" description="Polar residues" evidence="16">
    <location>
        <begin position="941"/>
        <end position="959"/>
    </location>
</feature>
<dbReference type="PROSITE" id="PS00107">
    <property type="entry name" value="PROTEIN_KINASE_ATP"/>
    <property type="match status" value="1"/>
</dbReference>
<keyword evidence="5" id="KW-0723">Serine/threonine-protein kinase</keyword>
<protein>
    <recommendedName>
        <fullName evidence="3">mitogen-activated protein kinase kinase kinase</fullName>
        <ecNumber evidence="3">2.7.11.25</ecNumber>
    </recommendedName>
</protein>
<evidence type="ECO:0000256" key="8">
    <source>
        <dbReference type="ARBA" id="ARBA00022741"/>
    </source>
</evidence>
<dbReference type="EC" id="2.7.11.25" evidence="3"/>
<dbReference type="FunFam" id="1.10.510.10:FF:000076">
    <property type="entry name" value="Mitogen-activated protein kinase kinase kinase"/>
    <property type="match status" value="1"/>
</dbReference>
<evidence type="ECO:0000259" key="17">
    <source>
        <dbReference type="PROSITE" id="PS50002"/>
    </source>
</evidence>
<dbReference type="GO" id="GO:0005524">
    <property type="term" value="F:ATP binding"/>
    <property type="evidence" value="ECO:0007669"/>
    <property type="project" value="UniProtKB-UniRule"/>
</dbReference>
<feature type="domain" description="SH3" evidence="17">
    <location>
        <begin position="27"/>
        <end position="91"/>
    </location>
</feature>
<comment type="caution">
    <text evidence="19">The sequence shown here is derived from an EMBL/GenBank/DDBJ whole genome shotgun (WGS) entry which is preliminary data.</text>
</comment>
<keyword evidence="6" id="KW-0808">Transferase</keyword>
<dbReference type="InterPro" id="IPR008271">
    <property type="entry name" value="Ser/Thr_kinase_AS"/>
</dbReference>
<keyword evidence="20" id="KW-1185">Reference proteome</keyword>
<feature type="region of interest" description="Disordered" evidence="16">
    <location>
        <begin position="940"/>
        <end position="962"/>
    </location>
</feature>
<dbReference type="Gene3D" id="2.30.30.40">
    <property type="entry name" value="SH3 Domains"/>
    <property type="match status" value="1"/>
</dbReference>
<evidence type="ECO:0000256" key="7">
    <source>
        <dbReference type="ARBA" id="ARBA00022737"/>
    </source>
</evidence>
<feature type="binding site" evidence="14">
    <location>
        <position position="134"/>
    </location>
    <ligand>
        <name>ATP</name>
        <dbReference type="ChEBI" id="CHEBI:30616"/>
    </ligand>
</feature>
<evidence type="ECO:0000256" key="2">
    <source>
        <dbReference type="ARBA" id="ARBA00006529"/>
    </source>
</evidence>
<name>A0A210PUV3_MIZYE</name>
<evidence type="ECO:0000256" key="11">
    <source>
        <dbReference type="ARBA" id="ARBA00047559"/>
    </source>
</evidence>
<dbReference type="InterPro" id="IPR000719">
    <property type="entry name" value="Prot_kinase_dom"/>
</dbReference>
<dbReference type="Gene3D" id="3.30.200.20">
    <property type="entry name" value="Phosphorylase Kinase, domain 1"/>
    <property type="match status" value="1"/>
</dbReference>
<reference evidence="19 20" key="1">
    <citation type="journal article" date="2017" name="Nat. Ecol. Evol.">
        <title>Scallop genome provides insights into evolution of bilaterian karyotype and development.</title>
        <authorList>
            <person name="Wang S."/>
            <person name="Zhang J."/>
            <person name="Jiao W."/>
            <person name="Li J."/>
            <person name="Xun X."/>
            <person name="Sun Y."/>
            <person name="Guo X."/>
            <person name="Huan P."/>
            <person name="Dong B."/>
            <person name="Zhang L."/>
            <person name="Hu X."/>
            <person name="Sun X."/>
            <person name="Wang J."/>
            <person name="Zhao C."/>
            <person name="Wang Y."/>
            <person name="Wang D."/>
            <person name="Huang X."/>
            <person name="Wang R."/>
            <person name="Lv J."/>
            <person name="Li Y."/>
            <person name="Zhang Z."/>
            <person name="Liu B."/>
            <person name="Lu W."/>
            <person name="Hui Y."/>
            <person name="Liang J."/>
            <person name="Zhou Z."/>
            <person name="Hou R."/>
            <person name="Li X."/>
            <person name="Liu Y."/>
            <person name="Li H."/>
            <person name="Ning X."/>
            <person name="Lin Y."/>
            <person name="Zhao L."/>
            <person name="Xing Q."/>
            <person name="Dou J."/>
            <person name="Li Y."/>
            <person name="Mao J."/>
            <person name="Guo H."/>
            <person name="Dou H."/>
            <person name="Li T."/>
            <person name="Mu C."/>
            <person name="Jiang W."/>
            <person name="Fu Q."/>
            <person name="Fu X."/>
            <person name="Miao Y."/>
            <person name="Liu J."/>
            <person name="Yu Q."/>
            <person name="Li R."/>
            <person name="Liao H."/>
            <person name="Li X."/>
            <person name="Kong Y."/>
            <person name="Jiang Z."/>
            <person name="Chourrout D."/>
            <person name="Li R."/>
            <person name="Bao Z."/>
        </authorList>
    </citation>
    <scope>NUCLEOTIDE SEQUENCE [LARGE SCALE GENOMIC DNA]</scope>
    <source>
        <strain evidence="19 20">PY_sf001</strain>
    </source>
</reference>
<evidence type="ECO:0000256" key="16">
    <source>
        <dbReference type="SAM" id="MobiDB-lite"/>
    </source>
</evidence>
<dbReference type="EMBL" id="NEDP02005478">
    <property type="protein sequence ID" value="OWF40236.1"/>
    <property type="molecule type" value="Genomic_DNA"/>
</dbReference>
<dbReference type="PROSITE" id="PS50002">
    <property type="entry name" value="SH3"/>
    <property type="match status" value="1"/>
</dbReference>
<dbReference type="STRING" id="6573.A0A210PUV3"/>
<dbReference type="SMART" id="SM00326">
    <property type="entry name" value="SH3"/>
    <property type="match status" value="1"/>
</dbReference>
<comment type="catalytic activity">
    <reaction evidence="11">
        <text>L-threonyl-[protein] + ATP = O-phospho-L-threonyl-[protein] + ADP + H(+)</text>
        <dbReference type="Rhea" id="RHEA:46608"/>
        <dbReference type="Rhea" id="RHEA-COMP:11060"/>
        <dbReference type="Rhea" id="RHEA-COMP:11605"/>
        <dbReference type="ChEBI" id="CHEBI:15378"/>
        <dbReference type="ChEBI" id="CHEBI:30013"/>
        <dbReference type="ChEBI" id="CHEBI:30616"/>
        <dbReference type="ChEBI" id="CHEBI:61977"/>
        <dbReference type="ChEBI" id="CHEBI:456216"/>
        <dbReference type="EC" id="2.7.11.25"/>
    </reaction>
</comment>
<dbReference type="SMART" id="SM00220">
    <property type="entry name" value="S_TKc"/>
    <property type="match status" value="1"/>
</dbReference>
<evidence type="ECO:0000313" key="20">
    <source>
        <dbReference type="Proteomes" id="UP000242188"/>
    </source>
</evidence>
<evidence type="ECO:0000256" key="10">
    <source>
        <dbReference type="ARBA" id="ARBA00022840"/>
    </source>
</evidence>
<comment type="catalytic activity">
    <reaction evidence="12">
        <text>L-seryl-[protein] + ATP = O-phospho-L-seryl-[protein] + ADP + H(+)</text>
        <dbReference type="Rhea" id="RHEA:17989"/>
        <dbReference type="Rhea" id="RHEA-COMP:9863"/>
        <dbReference type="Rhea" id="RHEA-COMP:11604"/>
        <dbReference type="ChEBI" id="CHEBI:15378"/>
        <dbReference type="ChEBI" id="CHEBI:29999"/>
        <dbReference type="ChEBI" id="CHEBI:30616"/>
        <dbReference type="ChEBI" id="CHEBI:83421"/>
        <dbReference type="ChEBI" id="CHEBI:456216"/>
        <dbReference type="EC" id="2.7.11.25"/>
    </reaction>
</comment>
<evidence type="ECO:0000259" key="18">
    <source>
        <dbReference type="PROSITE" id="PS50011"/>
    </source>
</evidence>
<dbReference type="Pfam" id="PF00018">
    <property type="entry name" value="SH3_1"/>
    <property type="match status" value="1"/>
</dbReference>
<evidence type="ECO:0000256" key="1">
    <source>
        <dbReference type="ARBA" id="ARBA00001946"/>
    </source>
</evidence>
<dbReference type="Proteomes" id="UP000242188">
    <property type="component" value="Unassembled WGS sequence"/>
</dbReference>
<dbReference type="InterPro" id="IPR001245">
    <property type="entry name" value="Ser-Thr/Tyr_kinase_cat_dom"/>
</dbReference>
<dbReference type="PROSITE" id="PS50011">
    <property type="entry name" value="PROTEIN_KINASE_DOM"/>
    <property type="match status" value="1"/>
</dbReference>
<dbReference type="SUPFAM" id="SSF50044">
    <property type="entry name" value="SH3-domain"/>
    <property type="match status" value="1"/>
</dbReference>
<dbReference type="SUPFAM" id="SSF56112">
    <property type="entry name" value="Protein kinase-like (PK-like)"/>
    <property type="match status" value="1"/>
</dbReference>
<evidence type="ECO:0000313" key="19">
    <source>
        <dbReference type="EMBL" id="OWF40236.1"/>
    </source>
</evidence>
<dbReference type="PRINTS" id="PR00452">
    <property type="entry name" value="SH3DOMAIN"/>
</dbReference>
<dbReference type="InterPro" id="IPR035779">
    <property type="entry name" value="MLK1-3_SH3"/>
</dbReference>
<dbReference type="PANTHER" id="PTHR44329">
    <property type="entry name" value="SERINE/THREONINE-PROTEIN KINASE TNNI3K-RELATED"/>
    <property type="match status" value="1"/>
</dbReference>
<dbReference type="OrthoDB" id="339325at2759"/>
<dbReference type="PANTHER" id="PTHR44329:SF293">
    <property type="entry name" value="MITOGEN-ACTIVATED PROTEIN KINASE KINASE KINASE"/>
    <property type="match status" value="1"/>
</dbReference>
<feature type="compositionally biased region" description="Basic and acidic residues" evidence="16">
    <location>
        <begin position="809"/>
        <end position="824"/>
    </location>
</feature>
<dbReference type="PRINTS" id="PR00109">
    <property type="entry name" value="TYRKINASE"/>
</dbReference>
<feature type="compositionally biased region" description="Low complexity" evidence="16">
    <location>
        <begin position="739"/>
        <end position="754"/>
    </location>
</feature>
<feature type="compositionally biased region" description="Polar residues" evidence="16">
    <location>
        <begin position="757"/>
        <end position="772"/>
    </location>
</feature>
<evidence type="ECO:0000256" key="9">
    <source>
        <dbReference type="ARBA" id="ARBA00022777"/>
    </source>
</evidence>
<feature type="region of interest" description="Disordered" evidence="16">
    <location>
        <begin position="734"/>
        <end position="908"/>
    </location>
</feature>
<keyword evidence="7" id="KW-0677">Repeat</keyword>
<feature type="region of interest" description="Disordered" evidence="16">
    <location>
        <begin position="602"/>
        <end position="625"/>
    </location>
</feature>
<evidence type="ECO:0000256" key="15">
    <source>
        <dbReference type="SAM" id="Coils"/>
    </source>
</evidence>